<evidence type="ECO:0000313" key="3">
    <source>
        <dbReference type="Proteomes" id="UP000245368"/>
    </source>
</evidence>
<dbReference type="KEGG" id="dez:DKM44_00700"/>
<keyword evidence="3" id="KW-1185">Reference proteome</keyword>
<keyword evidence="1" id="KW-1133">Transmembrane helix</keyword>
<feature type="transmembrane region" description="Helical" evidence="1">
    <location>
        <begin position="20"/>
        <end position="44"/>
    </location>
</feature>
<reference evidence="2 3" key="1">
    <citation type="submission" date="2018-05" db="EMBL/GenBank/DDBJ databases">
        <title>Complete Genome Sequence of Deinococcus sp. strain 17bor-2.</title>
        <authorList>
            <person name="Srinivasan S."/>
        </authorList>
    </citation>
    <scope>NUCLEOTIDE SEQUENCE [LARGE SCALE GENOMIC DNA]</scope>
    <source>
        <strain evidence="2 3">17bor-2</strain>
    </source>
</reference>
<dbReference type="EMBL" id="CP029494">
    <property type="protein sequence ID" value="AWN21936.1"/>
    <property type="molecule type" value="Genomic_DNA"/>
</dbReference>
<feature type="transmembrane region" description="Helical" evidence="1">
    <location>
        <begin position="90"/>
        <end position="115"/>
    </location>
</feature>
<organism evidence="2 3">
    <name type="scientific">Deinococcus irradiatisoli</name>
    <dbReference type="NCBI Taxonomy" id="2202254"/>
    <lineage>
        <taxon>Bacteria</taxon>
        <taxon>Thermotogati</taxon>
        <taxon>Deinococcota</taxon>
        <taxon>Deinococci</taxon>
        <taxon>Deinococcales</taxon>
        <taxon>Deinococcaceae</taxon>
        <taxon>Deinococcus</taxon>
    </lineage>
</organism>
<sequence>MNEPTSAPHAALPGATPPALSLPGLPAALVLLVLAVTFTVDGALGKRADGLYLFIPLAAVLGTAINTMLVRGQLPRRMYGPLLGTAIPAVIGLSMLLHFSLDHLWLPALFVWLAFSRLLRPARRR</sequence>
<dbReference type="OrthoDB" id="73467at2"/>
<evidence type="ECO:0000256" key="1">
    <source>
        <dbReference type="SAM" id="Phobius"/>
    </source>
</evidence>
<dbReference type="RefSeq" id="WP_109824575.1">
    <property type="nucleotide sequence ID" value="NZ_CP029494.1"/>
</dbReference>
<accession>A0A2Z3JD22</accession>
<keyword evidence="1" id="KW-0812">Transmembrane</keyword>
<keyword evidence="1" id="KW-0472">Membrane</keyword>
<proteinExistence type="predicted"/>
<dbReference type="AlphaFoldDB" id="A0A2Z3JD22"/>
<protein>
    <submittedName>
        <fullName evidence="2">Uncharacterized protein</fullName>
    </submittedName>
</protein>
<evidence type="ECO:0000313" key="2">
    <source>
        <dbReference type="EMBL" id="AWN21936.1"/>
    </source>
</evidence>
<name>A0A2Z3JD22_9DEIO</name>
<gene>
    <name evidence="2" type="ORF">DKM44_00700</name>
</gene>
<feature type="transmembrane region" description="Helical" evidence="1">
    <location>
        <begin position="51"/>
        <end position="70"/>
    </location>
</feature>
<dbReference type="Proteomes" id="UP000245368">
    <property type="component" value="Chromosome"/>
</dbReference>